<feature type="domain" description="Carrier" evidence="7">
    <location>
        <begin position="1625"/>
        <end position="1700"/>
    </location>
</feature>
<dbReference type="InterPro" id="IPR057737">
    <property type="entry name" value="Condensation_MtbB-like"/>
</dbReference>
<evidence type="ECO:0000313" key="8">
    <source>
        <dbReference type="EMBL" id="EFV02110.1"/>
    </source>
</evidence>
<dbReference type="PROSITE" id="PS50075">
    <property type="entry name" value="CARRIER"/>
    <property type="match status" value="1"/>
</dbReference>
<dbReference type="Gene3D" id="1.10.1200.10">
    <property type="entry name" value="ACP-like"/>
    <property type="match status" value="2"/>
</dbReference>
<evidence type="ECO:0000256" key="5">
    <source>
        <dbReference type="ARBA" id="ARBA00022598"/>
    </source>
</evidence>
<dbReference type="Gene3D" id="3.40.50.12780">
    <property type="entry name" value="N-terminal domain of ligase-like"/>
    <property type="match status" value="2"/>
</dbReference>
<comment type="pathway">
    <text evidence="2">Siderophore biosynthesis.</text>
</comment>
<comment type="caution">
    <text evidence="8">The sequence shown here is derived from an EMBL/GenBank/DDBJ whole genome shotgun (WGS) entry which is preliminary data.</text>
</comment>
<protein>
    <submittedName>
        <fullName evidence="8">Putative bacitracin synthetase 1</fullName>
    </submittedName>
</protein>
<dbReference type="EMBL" id="AEQN01000014">
    <property type="protein sequence ID" value="EFV02110.1"/>
    <property type="molecule type" value="Genomic_DNA"/>
</dbReference>
<dbReference type="SUPFAM" id="SSF47336">
    <property type="entry name" value="ACP-like"/>
    <property type="match status" value="2"/>
</dbReference>
<dbReference type="eggNOG" id="COG0318">
    <property type="taxonomic scope" value="Bacteria"/>
</dbReference>
<dbReference type="GO" id="GO:0008610">
    <property type="term" value="P:lipid biosynthetic process"/>
    <property type="evidence" value="ECO:0007669"/>
    <property type="project" value="UniProtKB-ARBA"/>
</dbReference>
<dbReference type="GO" id="GO:0016874">
    <property type="term" value="F:ligase activity"/>
    <property type="evidence" value="ECO:0007669"/>
    <property type="project" value="UniProtKB-KW"/>
</dbReference>
<dbReference type="PROSITE" id="PS00012">
    <property type="entry name" value="PHOSPHOPANTETHEINE"/>
    <property type="match status" value="1"/>
</dbReference>
<dbReference type="Gene3D" id="3.30.559.30">
    <property type="entry name" value="Nonribosomal peptide synthetase, condensation domain"/>
    <property type="match status" value="1"/>
</dbReference>
<dbReference type="Pfam" id="PF00550">
    <property type="entry name" value="PP-binding"/>
    <property type="match status" value="2"/>
</dbReference>
<dbReference type="CDD" id="cd19535">
    <property type="entry name" value="Cyc_NRPS"/>
    <property type="match status" value="1"/>
</dbReference>
<proteinExistence type="predicted"/>
<gene>
    <name evidence="8" type="ORF">HMP0721_0876</name>
</gene>
<comment type="cofactor">
    <cofactor evidence="1">
        <name>pantetheine 4'-phosphate</name>
        <dbReference type="ChEBI" id="CHEBI:47942"/>
    </cofactor>
</comment>
<dbReference type="SUPFAM" id="SSF52777">
    <property type="entry name" value="CoA-dependent acyltransferases"/>
    <property type="match status" value="2"/>
</dbReference>
<dbReference type="NCBIfam" id="TIGR01733">
    <property type="entry name" value="AA-adenyl-dom"/>
    <property type="match status" value="1"/>
</dbReference>
<keyword evidence="5" id="KW-0436">Ligase</keyword>
<sequence length="1701" mass="187812">MKDRLFQTMTEMFDQSLKLYAKKTACFWKSAAEAEVVSYAELNAEGKKLADALIVSGVEKGDKIMLQLPTPGQYSRAFWGIQYAGAVPMALPFAMGDAAGRDVLDKQLNICRDIVRLTILIPEASLKDYQKAIAPFENITLMVYEDLMEKGRRIGNTGMVYPKITPEDECCILFSSGSTDLPKGVVLKQKTMAASICSALSIMDYDDSERSLSWLPLTHAFGFIGFHLIPIAKGASQGVMPPPLFVQHPDWFLRQVSDRRITVLGGMNFALKLLDAAVSDADLETLNLSCVKNFFLGAEPVNAELADHFAGRFAAAGLSPVALRTAYGLSESAFAVSLGKAGKPMRVDCLDFDALGENRAQIRTGETNEHRQQVRYASVGTPVPGLKVLVADDEGHALPEETVGELCYAGESISERYFFRQNEMQKRMVGEYLASGDMGYLSDGEIIITGRKKDIIFINGQNYYPLDIENRIARIFPALKDRIVASQIYNRHNEPELVLFIQSRQATADFAVKIRQLDLAIKQEQFIAFDYYLPIEAIPKTNSGKIQRSALIKQYQDGVFEPIISDIRAAIAAEDETDAVVFGDSLSMRLQDLWNESVQSGGSRHSKNFFEAGGSSIVLMQLATKLQVHFGIRLSLKALMRVFDVKSFVALVKAHMDEATAPVCLSVEPDPAHRAEPFALTDIQRAYLLGREEAFDMGGISTHGYYEYRTDLDLARFEDALNRVIAHQDNMRLVMTEDHRQQILQAVPHYHIEVIDGRGEDAETLEAIRAEERARMSHAVFAADHWPLFELKALRISDRESDLFLGIDLLIMDASSIEMFKRELLWCYDHPGAMLEPLAFTFRDFMRGIDAIHASEQYAKDKAFWKERAAAIPPAPQLPVLKDTTAAKTAVFKRLSLTLSPGQTARLRALATANGISLSSVICTAYALALSAYANQPRCTLNVTIFNKYDFHPDVARMMGDFTSTMLLPFNFADNPTIKTVFQAIQDEIFCGLEHRYYTGVEWLRDIKREQGTGNKAAMPIVFTSTLDQADAPAVELGDLQYAISQTSQVYLDCQARETPEGILVTWDYLQALFDDDLMRDMFALFEHCLQRLDQAGNVADYLQPSEACREKWKRYNETAAPIPRTTLYQLFADSVAGHGASVAVQDAAGFYTYAQLHEAAGCVASWLAAKGVSKGDYVGVMGHRRKETIAAMLGVLKIGAAYVPLDPENPESRRQKIVTDAGCRLVIDSMDAFDTNGLPRPKTAADPEAVAYAIYTSGSTGRPKGVVITNKAAVNTILDVNQRYGVGSEDCFIGLSSICFDLSVYDIFGSLAAGARLVMVQDPRNVREVAALVANEAVTVWNSVPAFMQMYAEELSRQSSRGFAEAGGRMITVTDNLLRLAILSGDWIPVGLPGTIMDLLPGIEVVSMGGATEASIWSIEYPICEIRPDWQSIPYGMPLANQQFYVLNYTGALCPPDVEGELFIGGAGVAQAYLNDPVQTAASFIEHPALGRLYRTGDMGRLHEADEETYIIFSGRKDTQVKIRGHRIELGEIEKALTSLDGIDESAAVVQARGQVKEISAFVVSDKPVDTEAVKAGLKEQLPNYMVPAAVVALDALPLTVNGKVDRKQLAEAEVLAGSGAQKQPATPLETQIRRIWSRVLAADGIGVDQNFYDIGGDSIKLFTIINEVESHYQLKFPREQYFAFETIEEMADIVAEHGE</sequence>
<evidence type="ECO:0000256" key="2">
    <source>
        <dbReference type="ARBA" id="ARBA00004924"/>
    </source>
</evidence>
<dbReference type="PANTHER" id="PTHR45527:SF10">
    <property type="entry name" value="PYOCHELIN SYNTHASE PCHF"/>
    <property type="match status" value="1"/>
</dbReference>
<dbReference type="GO" id="GO:0005737">
    <property type="term" value="C:cytoplasm"/>
    <property type="evidence" value="ECO:0007669"/>
    <property type="project" value="TreeGrafter"/>
</dbReference>
<evidence type="ECO:0000313" key="9">
    <source>
        <dbReference type="Proteomes" id="UP000004754"/>
    </source>
</evidence>
<evidence type="ECO:0000256" key="6">
    <source>
        <dbReference type="ARBA" id="ARBA00023194"/>
    </source>
</evidence>
<dbReference type="STRING" id="887929.HMP0721_0876"/>
<keyword evidence="3" id="KW-0596">Phosphopantetheine</keyword>
<evidence type="ECO:0000256" key="4">
    <source>
        <dbReference type="ARBA" id="ARBA00022553"/>
    </source>
</evidence>
<dbReference type="InterPro" id="IPR000873">
    <property type="entry name" value="AMP-dep_synth/lig_dom"/>
</dbReference>
<dbReference type="Proteomes" id="UP000004754">
    <property type="component" value="Unassembled WGS sequence"/>
</dbReference>
<dbReference type="RefSeq" id="WP_006598300.1">
    <property type="nucleotide sequence ID" value="NZ_GL622359.1"/>
</dbReference>
<dbReference type="PANTHER" id="PTHR45527">
    <property type="entry name" value="NONRIBOSOMAL PEPTIDE SYNTHETASE"/>
    <property type="match status" value="1"/>
</dbReference>
<dbReference type="OrthoDB" id="9803968at2"/>
<accession>E6MFW5</accession>
<dbReference type="GO" id="GO:0044550">
    <property type="term" value="P:secondary metabolite biosynthetic process"/>
    <property type="evidence" value="ECO:0007669"/>
    <property type="project" value="TreeGrafter"/>
</dbReference>
<evidence type="ECO:0000256" key="3">
    <source>
        <dbReference type="ARBA" id="ARBA00022450"/>
    </source>
</evidence>
<dbReference type="GO" id="GO:0043041">
    <property type="term" value="P:amino acid activation for nonribosomal peptide biosynthetic process"/>
    <property type="evidence" value="ECO:0007669"/>
    <property type="project" value="TreeGrafter"/>
</dbReference>
<dbReference type="InterPro" id="IPR010071">
    <property type="entry name" value="AA_adenyl_dom"/>
</dbReference>
<dbReference type="FunFam" id="3.30.559.10:FF:000023">
    <property type="entry name" value="Non-ribosomal peptide synthetase"/>
    <property type="match status" value="1"/>
</dbReference>
<dbReference type="InterPro" id="IPR006162">
    <property type="entry name" value="Ppantetheine_attach_site"/>
</dbReference>
<organism evidence="8 9">
    <name type="scientific">Pseudoramibacter alactolyticus ATCC 23263</name>
    <dbReference type="NCBI Taxonomy" id="887929"/>
    <lineage>
        <taxon>Bacteria</taxon>
        <taxon>Bacillati</taxon>
        <taxon>Bacillota</taxon>
        <taxon>Clostridia</taxon>
        <taxon>Eubacteriales</taxon>
        <taxon>Eubacteriaceae</taxon>
        <taxon>Pseudoramibacter</taxon>
    </lineage>
</organism>
<dbReference type="InterPro" id="IPR001242">
    <property type="entry name" value="Condensation_dom"/>
</dbReference>
<dbReference type="HOGENOM" id="CLU_000022_0_9_9"/>
<name>E6MFW5_9FIRM</name>
<dbReference type="InterPro" id="IPR042099">
    <property type="entry name" value="ANL_N_sf"/>
</dbReference>
<dbReference type="GO" id="GO:0031177">
    <property type="term" value="F:phosphopantetheine binding"/>
    <property type="evidence" value="ECO:0007669"/>
    <property type="project" value="TreeGrafter"/>
</dbReference>
<dbReference type="Gene3D" id="3.30.300.30">
    <property type="match status" value="2"/>
</dbReference>
<evidence type="ECO:0000259" key="7">
    <source>
        <dbReference type="PROSITE" id="PS50075"/>
    </source>
</evidence>
<dbReference type="GO" id="GO:0017000">
    <property type="term" value="P:antibiotic biosynthetic process"/>
    <property type="evidence" value="ECO:0007669"/>
    <property type="project" value="UniProtKB-KW"/>
</dbReference>
<dbReference type="InterPro" id="IPR025110">
    <property type="entry name" value="AMP-bd_C"/>
</dbReference>
<dbReference type="SUPFAM" id="SSF56801">
    <property type="entry name" value="Acetyl-CoA synthetase-like"/>
    <property type="match status" value="2"/>
</dbReference>
<dbReference type="InterPro" id="IPR023213">
    <property type="entry name" value="CAT-like_dom_sf"/>
</dbReference>
<dbReference type="InterPro" id="IPR009081">
    <property type="entry name" value="PP-bd_ACP"/>
</dbReference>
<keyword evidence="9" id="KW-1185">Reference proteome</keyword>
<dbReference type="Pfam" id="PF00668">
    <property type="entry name" value="Condensation"/>
    <property type="match status" value="1"/>
</dbReference>
<dbReference type="InterPro" id="IPR045851">
    <property type="entry name" value="AMP-bd_C_sf"/>
</dbReference>
<keyword evidence="4" id="KW-0597">Phosphoprotein</keyword>
<keyword evidence="6" id="KW-0045">Antibiotic biosynthesis</keyword>
<reference evidence="8 9" key="1">
    <citation type="submission" date="2010-12" db="EMBL/GenBank/DDBJ databases">
        <authorList>
            <person name="Muzny D."/>
            <person name="Qin X."/>
            <person name="Deng J."/>
            <person name="Jiang H."/>
            <person name="Liu Y."/>
            <person name="Qu J."/>
            <person name="Song X.-Z."/>
            <person name="Zhang L."/>
            <person name="Thornton R."/>
            <person name="Coyle M."/>
            <person name="Francisco L."/>
            <person name="Jackson L."/>
            <person name="Javaid M."/>
            <person name="Korchina V."/>
            <person name="Kovar C."/>
            <person name="Mata R."/>
            <person name="Mathew T."/>
            <person name="Ngo R."/>
            <person name="Nguyen L."/>
            <person name="Nguyen N."/>
            <person name="Okwuonu G."/>
            <person name="Ongeri F."/>
            <person name="Pham C."/>
            <person name="Simmons D."/>
            <person name="Wilczek-Boney K."/>
            <person name="Hale W."/>
            <person name="Jakkamsetti A."/>
            <person name="Pham P."/>
            <person name="Ruth R."/>
            <person name="San Lucas F."/>
            <person name="Warren J."/>
            <person name="Zhang J."/>
            <person name="Zhao Z."/>
            <person name="Zhou C."/>
            <person name="Zhu D."/>
            <person name="Lee S."/>
            <person name="Bess C."/>
            <person name="Blankenburg K."/>
            <person name="Forbes L."/>
            <person name="Fu Q."/>
            <person name="Gubbala S."/>
            <person name="Hirani K."/>
            <person name="Jayaseelan J.C."/>
            <person name="Lara F."/>
            <person name="Munidasa M."/>
            <person name="Palculict T."/>
            <person name="Patil S."/>
            <person name="Pu L.-L."/>
            <person name="Saada N."/>
            <person name="Tang L."/>
            <person name="Weissenberger G."/>
            <person name="Zhu Y."/>
            <person name="Hemphill L."/>
            <person name="Shang Y."/>
            <person name="Youmans B."/>
            <person name="Ayvaz T."/>
            <person name="Ross M."/>
            <person name="Santibanez J."/>
            <person name="Aqrawi P."/>
            <person name="Gross S."/>
            <person name="Joshi V."/>
            <person name="Fowler G."/>
            <person name="Nazareth L."/>
            <person name="Reid J."/>
            <person name="Worley K."/>
            <person name="Petrosino J."/>
            <person name="Highlander S."/>
            <person name="Gibbs R."/>
        </authorList>
    </citation>
    <scope>NUCLEOTIDE SEQUENCE [LARGE SCALE GENOMIC DNA]</scope>
    <source>
        <strain evidence="8 9">ATCC 23263</strain>
    </source>
</reference>
<dbReference type="Gene3D" id="3.30.559.10">
    <property type="entry name" value="Chloramphenicol acetyltransferase-like domain"/>
    <property type="match status" value="1"/>
</dbReference>
<dbReference type="Pfam" id="PF00501">
    <property type="entry name" value="AMP-binding"/>
    <property type="match status" value="2"/>
</dbReference>
<dbReference type="Pfam" id="PF13193">
    <property type="entry name" value="AMP-binding_C"/>
    <property type="match status" value="1"/>
</dbReference>
<evidence type="ECO:0000256" key="1">
    <source>
        <dbReference type="ARBA" id="ARBA00001957"/>
    </source>
</evidence>
<dbReference type="eggNOG" id="COG1020">
    <property type="taxonomic scope" value="Bacteria"/>
</dbReference>
<dbReference type="InterPro" id="IPR036736">
    <property type="entry name" value="ACP-like_sf"/>
</dbReference>